<evidence type="ECO:0000313" key="4">
    <source>
        <dbReference type="RefSeq" id="XP_031423621.1"/>
    </source>
</evidence>
<keyword evidence="1" id="KW-0175">Coiled coil</keyword>
<evidence type="ECO:0000256" key="1">
    <source>
        <dbReference type="SAM" id="Coils"/>
    </source>
</evidence>
<dbReference type="Gene3D" id="1.20.5.170">
    <property type="match status" value="1"/>
</dbReference>
<name>A0A6P8FJ29_CLUHA</name>
<accession>A0A6P8FJ29</accession>
<dbReference type="GeneID" id="105907284"/>
<feature type="coiled-coil region" evidence="1">
    <location>
        <begin position="5"/>
        <end position="39"/>
    </location>
</feature>
<dbReference type="Proteomes" id="UP000515152">
    <property type="component" value="Chromosome 5"/>
</dbReference>
<dbReference type="OrthoDB" id="9946830at2759"/>
<keyword evidence="3" id="KW-1185">Reference proteome</keyword>
<feature type="compositionally biased region" description="Acidic residues" evidence="2">
    <location>
        <begin position="114"/>
        <end position="131"/>
    </location>
</feature>
<proteinExistence type="predicted"/>
<dbReference type="KEGG" id="char:105907284"/>
<gene>
    <name evidence="4" type="primary">LOC105907284</name>
</gene>
<dbReference type="AlphaFoldDB" id="A0A6P8FJ29"/>
<protein>
    <submittedName>
        <fullName evidence="4">Intermediate filament family orphan 2-like isoform X1</fullName>
    </submittedName>
</protein>
<reference evidence="4" key="1">
    <citation type="submission" date="2025-08" db="UniProtKB">
        <authorList>
            <consortium name="RefSeq"/>
        </authorList>
    </citation>
    <scope>IDENTIFICATION</scope>
</reference>
<organism evidence="3 4">
    <name type="scientific">Clupea harengus</name>
    <name type="common">Atlantic herring</name>
    <dbReference type="NCBI Taxonomy" id="7950"/>
    <lineage>
        <taxon>Eukaryota</taxon>
        <taxon>Metazoa</taxon>
        <taxon>Chordata</taxon>
        <taxon>Craniata</taxon>
        <taxon>Vertebrata</taxon>
        <taxon>Euteleostomi</taxon>
        <taxon>Actinopterygii</taxon>
        <taxon>Neopterygii</taxon>
        <taxon>Teleostei</taxon>
        <taxon>Clupei</taxon>
        <taxon>Clupeiformes</taxon>
        <taxon>Clupeoidei</taxon>
        <taxon>Clupeidae</taxon>
        <taxon>Clupea</taxon>
    </lineage>
</organism>
<dbReference type="SUPFAM" id="SSF64593">
    <property type="entry name" value="Intermediate filament protein, coiled coil region"/>
    <property type="match status" value="1"/>
</dbReference>
<evidence type="ECO:0000313" key="3">
    <source>
        <dbReference type="Proteomes" id="UP000515152"/>
    </source>
</evidence>
<dbReference type="PANTHER" id="PTHR14516">
    <property type="entry name" value="1-PYRROLINE-5-CARBOXYLATE DEHYDROGENASE FAMILY MEMBER"/>
    <property type="match status" value="1"/>
</dbReference>
<feature type="region of interest" description="Disordered" evidence="2">
    <location>
        <begin position="276"/>
        <end position="313"/>
    </location>
</feature>
<dbReference type="PANTHER" id="PTHR14516:SF1">
    <property type="entry name" value="INTERMEDIATE FILAMENT FAMILY ORPHAN 2"/>
    <property type="match status" value="1"/>
</dbReference>
<dbReference type="RefSeq" id="XP_031423621.1">
    <property type="nucleotide sequence ID" value="XM_031567761.1"/>
</dbReference>
<sequence>MESMVETLQETAQDSEVIQDELNEKVDRLKAELVVFKSLVSDQMSDLDSKIQEKAMKVDMDICRRIDITAKLCDVAQQRNSEDMSLMFNVSPSRALPDRGAVACRRKERKVTSDEDSSEMDADPSTSEEEVPGSVNITDEMKRMLYQLKETFDIDDDCDSLTWEENDETLLLWEDLANYNAPYALNNNNNNTGAVECHGDSAEPVSQEGSLGSLIDETENLFKNREQEYQKTMGEIEMELATAKSDMNRHLHEYMEMCSMKRGLDVQMETCRRMIKGGRNSPSVSSVASSDSGNTDEIQEELDKDGEVEGPIS</sequence>
<feature type="region of interest" description="Disordered" evidence="2">
    <location>
        <begin position="99"/>
        <end position="137"/>
    </location>
</feature>
<evidence type="ECO:0000256" key="2">
    <source>
        <dbReference type="SAM" id="MobiDB-lite"/>
    </source>
</evidence>
<feature type="compositionally biased region" description="Low complexity" evidence="2">
    <location>
        <begin position="281"/>
        <end position="292"/>
    </location>
</feature>
<feature type="compositionally biased region" description="Acidic residues" evidence="2">
    <location>
        <begin position="297"/>
        <end position="313"/>
    </location>
</feature>